<evidence type="ECO:0000256" key="4">
    <source>
        <dbReference type="ARBA" id="ARBA00023136"/>
    </source>
</evidence>
<evidence type="ECO:0000259" key="7">
    <source>
        <dbReference type="Pfam" id="PF20684"/>
    </source>
</evidence>
<evidence type="ECO:0000256" key="1">
    <source>
        <dbReference type="ARBA" id="ARBA00004141"/>
    </source>
</evidence>
<protein>
    <recommendedName>
        <fullName evidence="7">Rhodopsin domain-containing protein</fullName>
    </recommendedName>
</protein>
<dbReference type="Pfam" id="PF20684">
    <property type="entry name" value="Fung_rhodopsin"/>
    <property type="match status" value="1"/>
</dbReference>
<keyword evidence="2 6" id="KW-0812">Transmembrane</keyword>
<keyword evidence="4 6" id="KW-0472">Membrane</keyword>
<organism evidence="8 9">
    <name type="scientific">Cercophora scortea</name>
    <dbReference type="NCBI Taxonomy" id="314031"/>
    <lineage>
        <taxon>Eukaryota</taxon>
        <taxon>Fungi</taxon>
        <taxon>Dikarya</taxon>
        <taxon>Ascomycota</taxon>
        <taxon>Pezizomycotina</taxon>
        <taxon>Sordariomycetes</taxon>
        <taxon>Sordariomycetidae</taxon>
        <taxon>Sordariales</taxon>
        <taxon>Lasiosphaeriaceae</taxon>
        <taxon>Cercophora</taxon>
    </lineage>
</organism>
<evidence type="ECO:0000256" key="6">
    <source>
        <dbReference type="SAM" id="Phobius"/>
    </source>
</evidence>
<keyword evidence="9" id="KW-1185">Reference proteome</keyword>
<comment type="similarity">
    <text evidence="5">Belongs to the SAT4 family.</text>
</comment>
<keyword evidence="3 6" id="KW-1133">Transmembrane helix</keyword>
<dbReference type="InterPro" id="IPR052337">
    <property type="entry name" value="SAT4-like"/>
</dbReference>
<feature type="transmembrane region" description="Helical" evidence="6">
    <location>
        <begin position="150"/>
        <end position="171"/>
    </location>
</feature>
<evidence type="ECO:0000256" key="3">
    <source>
        <dbReference type="ARBA" id="ARBA00022989"/>
    </source>
</evidence>
<feature type="transmembrane region" description="Helical" evidence="6">
    <location>
        <begin position="231"/>
        <end position="255"/>
    </location>
</feature>
<reference evidence="8" key="2">
    <citation type="submission" date="2023-06" db="EMBL/GenBank/DDBJ databases">
        <authorList>
            <consortium name="Lawrence Berkeley National Laboratory"/>
            <person name="Haridas S."/>
            <person name="Hensen N."/>
            <person name="Bonometti L."/>
            <person name="Westerberg I."/>
            <person name="Brannstrom I.O."/>
            <person name="Guillou S."/>
            <person name="Cros-Aarteil S."/>
            <person name="Calhoun S."/>
            <person name="Kuo A."/>
            <person name="Mondo S."/>
            <person name="Pangilinan J."/>
            <person name="Riley R."/>
            <person name="Labutti K."/>
            <person name="Andreopoulos B."/>
            <person name="Lipzen A."/>
            <person name="Chen C."/>
            <person name="Yanf M."/>
            <person name="Daum C."/>
            <person name="Ng V."/>
            <person name="Clum A."/>
            <person name="Steindorff A."/>
            <person name="Ohm R."/>
            <person name="Martin F."/>
            <person name="Silar P."/>
            <person name="Natvig D."/>
            <person name="Lalanne C."/>
            <person name="Gautier V."/>
            <person name="Ament-Velasquez S.L."/>
            <person name="Kruys A."/>
            <person name="Hutchinson M.I."/>
            <person name="Powell A.J."/>
            <person name="Barry K."/>
            <person name="Miller A.N."/>
            <person name="Grigoriev I.V."/>
            <person name="Debuchy R."/>
            <person name="Gladieux P."/>
            <person name="Thoren M.H."/>
            <person name="Johannesson H."/>
        </authorList>
    </citation>
    <scope>NUCLEOTIDE SEQUENCE</scope>
    <source>
        <strain evidence="8">SMH4131-1</strain>
    </source>
</reference>
<dbReference type="Proteomes" id="UP001286456">
    <property type="component" value="Unassembled WGS sequence"/>
</dbReference>
<feature type="transmembrane region" description="Helical" evidence="6">
    <location>
        <begin position="69"/>
        <end position="90"/>
    </location>
</feature>
<dbReference type="InterPro" id="IPR049326">
    <property type="entry name" value="Rhodopsin_dom_fungi"/>
</dbReference>
<reference evidence="8" key="1">
    <citation type="journal article" date="2023" name="Mol. Phylogenet. Evol.">
        <title>Genome-scale phylogeny and comparative genomics of the fungal order Sordariales.</title>
        <authorList>
            <person name="Hensen N."/>
            <person name="Bonometti L."/>
            <person name="Westerberg I."/>
            <person name="Brannstrom I.O."/>
            <person name="Guillou S."/>
            <person name="Cros-Aarteil S."/>
            <person name="Calhoun S."/>
            <person name="Haridas S."/>
            <person name="Kuo A."/>
            <person name="Mondo S."/>
            <person name="Pangilinan J."/>
            <person name="Riley R."/>
            <person name="LaButti K."/>
            <person name="Andreopoulos B."/>
            <person name="Lipzen A."/>
            <person name="Chen C."/>
            <person name="Yan M."/>
            <person name="Daum C."/>
            <person name="Ng V."/>
            <person name="Clum A."/>
            <person name="Steindorff A."/>
            <person name="Ohm R.A."/>
            <person name="Martin F."/>
            <person name="Silar P."/>
            <person name="Natvig D.O."/>
            <person name="Lalanne C."/>
            <person name="Gautier V."/>
            <person name="Ament-Velasquez S.L."/>
            <person name="Kruys A."/>
            <person name="Hutchinson M.I."/>
            <person name="Powell A.J."/>
            <person name="Barry K."/>
            <person name="Miller A.N."/>
            <person name="Grigoriev I.V."/>
            <person name="Debuchy R."/>
            <person name="Gladieux P."/>
            <person name="Hiltunen Thoren M."/>
            <person name="Johannesson H."/>
        </authorList>
    </citation>
    <scope>NUCLEOTIDE SEQUENCE</scope>
    <source>
        <strain evidence="8">SMH4131-1</strain>
    </source>
</reference>
<dbReference type="PANTHER" id="PTHR33048:SF158">
    <property type="entry name" value="MEMBRANE PROTEIN PTH11-LIKE, PUTATIVE-RELATED"/>
    <property type="match status" value="1"/>
</dbReference>
<feature type="transmembrane region" description="Helical" evidence="6">
    <location>
        <begin position="191"/>
        <end position="219"/>
    </location>
</feature>
<proteinExistence type="inferred from homology"/>
<dbReference type="GO" id="GO:0016020">
    <property type="term" value="C:membrane"/>
    <property type="evidence" value="ECO:0007669"/>
    <property type="project" value="UniProtKB-SubCell"/>
</dbReference>
<evidence type="ECO:0000256" key="5">
    <source>
        <dbReference type="ARBA" id="ARBA00038359"/>
    </source>
</evidence>
<dbReference type="EMBL" id="JAUEPO010000004">
    <property type="protein sequence ID" value="KAK3323169.1"/>
    <property type="molecule type" value="Genomic_DNA"/>
</dbReference>
<feature type="transmembrane region" description="Helical" evidence="6">
    <location>
        <begin position="38"/>
        <end position="57"/>
    </location>
</feature>
<comment type="caution">
    <text evidence="8">The sequence shown here is derived from an EMBL/GenBank/DDBJ whole genome shotgun (WGS) entry which is preliminary data.</text>
</comment>
<feature type="domain" description="Rhodopsin" evidence="7">
    <location>
        <begin position="53"/>
        <end position="283"/>
    </location>
</feature>
<accession>A0AAE0IDL8</accession>
<gene>
    <name evidence="8" type="ORF">B0T19DRAFT_476320</name>
</gene>
<name>A0AAE0IDL8_9PEZI</name>
<feature type="transmembrane region" description="Helical" evidence="6">
    <location>
        <begin position="110"/>
        <end position="138"/>
    </location>
</feature>
<evidence type="ECO:0000313" key="9">
    <source>
        <dbReference type="Proteomes" id="UP001286456"/>
    </source>
</evidence>
<evidence type="ECO:0000313" key="8">
    <source>
        <dbReference type="EMBL" id="KAK3323169.1"/>
    </source>
</evidence>
<evidence type="ECO:0000256" key="2">
    <source>
        <dbReference type="ARBA" id="ARBA00022692"/>
    </source>
</evidence>
<sequence length="375" mass="41961">MAYYYPGFDPATTPSMPPPEGITSNFVDPPSIAYIPKAAMSTALPLIMLFMCLRLYSRVRTGVKFGADDFICVAAAACIVTWFALLLIKLTQFYYGRHRWDYPMSYDNDLFVNLNLATTVLYPACAMLTKASLLTLYLRIFHTTYLANRAIYLCLATVILFYLTTITYLLVRCTPHPGSSEGILFAMADCAWDTAVLVFVQGLFGLTSDCVMLLIPMSLVLPLNLPRRRKFAVAATFFTGFLAVVCEGVSTWYYYRMMHNHSPDFTWEPIKPDVLAIVEVSVGHNENTEAKSPGISSEQVANQQLPEIPGGQLTGLRSFMQRVSPSQRIKRWASNREANKEGPANASQDVLLDDEADVVDLDYHEHLRGNIRSPV</sequence>
<comment type="subcellular location">
    <subcellularLocation>
        <location evidence="1">Membrane</location>
        <topology evidence="1">Multi-pass membrane protein</topology>
    </subcellularLocation>
</comment>
<dbReference type="PANTHER" id="PTHR33048">
    <property type="entry name" value="PTH11-LIKE INTEGRAL MEMBRANE PROTEIN (AFU_ORTHOLOGUE AFUA_5G11245)"/>
    <property type="match status" value="1"/>
</dbReference>
<dbReference type="AlphaFoldDB" id="A0AAE0IDL8"/>